<dbReference type="GO" id="GO:0004803">
    <property type="term" value="F:transposase activity"/>
    <property type="evidence" value="ECO:0007669"/>
    <property type="project" value="InterPro"/>
</dbReference>
<evidence type="ECO:0000313" key="3">
    <source>
        <dbReference type="Proteomes" id="UP000004816"/>
    </source>
</evidence>
<protein>
    <recommendedName>
        <fullName evidence="1">Transposase IS116/IS110/IS902 C-terminal domain-containing protein</fullName>
    </recommendedName>
</protein>
<name>E5XU84_SEGRC</name>
<gene>
    <name evidence="2" type="ORF">HMPREF9336_03056</name>
</gene>
<dbReference type="Pfam" id="PF02371">
    <property type="entry name" value="Transposase_20"/>
    <property type="match status" value="1"/>
</dbReference>
<evidence type="ECO:0000313" key="2">
    <source>
        <dbReference type="EMBL" id="EFV12083.1"/>
    </source>
</evidence>
<dbReference type="STRING" id="679197.HMPREF9336_03056"/>
<dbReference type="eggNOG" id="COG3547">
    <property type="taxonomic scope" value="Bacteria"/>
</dbReference>
<organism evidence="2 3">
    <name type="scientific">Segniliparus rugosus (strain ATCC BAA-974 / DSM 45345 / CCUG 50838 / CIP 108380 / JCM 13579 / CDC 945)</name>
    <dbReference type="NCBI Taxonomy" id="679197"/>
    <lineage>
        <taxon>Bacteria</taxon>
        <taxon>Bacillati</taxon>
        <taxon>Actinomycetota</taxon>
        <taxon>Actinomycetes</taxon>
        <taxon>Mycobacteriales</taxon>
        <taxon>Segniliparaceae</taxon>
        <taxon>Segniliparus</taxon>
    </lineage>
</organism>
<dbReference type="GO" id="GO:0003677">
    <property type="term" value="F:DNA binding"/>
    <property type="evidence" value="ECO:0007669"/>
    <property type="project" value="InterPro"/>
</dbReference>
<dbReference type="PANTHER" id="PTHR33055:SF3">
    <property type="entry name" value="PUTATIVE TRANSPOSASE FOR IS117-RELATED"/>
    <property type="match status" value="1"/>
</dbReference>
<feature type="domain" description="Transposase IS116/IS110/IS902 C-terminal" evidence="1">
    <location>
        <begin position="103"/>
        <end position="160"/>
    </location>
</feature>
<dbReference type="InterPro" id="IPR003346">
    <property type="entry name" value="Transposase_20"/>
</dbReference>
<evidence type="ECO:0000259" key="1">
    <source>
        <dbReference type="Pfam" id="PF02371"/>
    </source>
</evidence>
<dbReference type="RefSeq" id="WP_007471754.1">
    <property type="nucleotide sequence ID" value="NZ_KI391953.1"/>
</dbReference>
<dbReference type="GO" id="GO:0006313">
    <property type="term" value="P:DNA transposition"/>
    <property type="evidence" value="ECO:0007669"/>
    <property type="project" value="InterPro"/>
</dbReference>
<dbReference type="HOGENOM" id="CLU_1093356_0_0_11"/>
<sequence>MTRSEARFILAFAAIPARAARLTKVRRKALLAKAGRTRGLDTEAQRLFDAFRAERLRQPALVENAIGAQLAALLLQLDGACQGADDLEEQARASFEQHPDAPAITSFSGMGTLVGARVLVELSDDRSRFADARCLKAFAGSAPVARASGKKTVIMCRQIKNNWLAAAGSIWAFGSLRSSPGARAHFEARRTAGDWNRSAQRHLFNKLLGQLHHCLQTGIAHNENHAFSPPLQLAAWLCLLEMSFLCLRANGARR</sequence>
<dbReference type="InterPro" id="IPR047650">
    <property type="entry name" value="Transpos_IS110"/>
</dbReference>
<comment type="caution">
    <text evidence="2">The sequence shown here is derived from an EMBL/GenBank/DDBJ whole genome shotgun (WGS) entry which is preliminary data.</text>
</comment>
<reference evidence="2 3" key="1">
    <citation type="journal article" date="2011" name="Stand. Genomic Sci.">
        <title>High quality draft genome sequence of Segniliparus rugosus CDC 945(T)= (ATCC BAA-974(T)).</title>
        <authorList>
            <person name="Earl A.M."/>
            <person name="Desjardins C.A."/>
            <person name="Fitzgerald M.G."/>
            <person name="Arachchi H.M."/>
            <person name="Zeng Q."/>
            <person name="Mehta T."/>
            <person name="Griggs A."/>
            <person name="Birren B.W."/>
            <person name="Toney N.C."/>
            <person name="Carr J."/>
            <person name="Posey J."/>
            <person name="Butler W.R."/>
        </authorList>
    </citation>
    <scope>NUCLEOTIDE SEQUENCE [LARGE SCALE GENOMIC DNA]</scope>
    <source>
        <strain evidence="3">ATCC BAA-974 / DSM 45345 / CCUG 50838 / CIP 108380 / JCM 13579 / CDC 945</strain>
    </source>
</reference>
<accession>E5XU84</accession>
<dbReference type="OrthoDB" id="3188901at2"/>
<dbReference type="Proteomes" id="UP000004816">
    <property type="component" value="Unassembled WGS sequence"/>
</dbReference>
<keyword evidence="3" id="KW-1185">Reference proteome</keyword>
<dbReference type="PANTHER" id="PTHR33055">
    <property type="entry name" value="TRANSPOSASE FOR INSERTION SEQUENCE ELEMENT IS1111A"/>
    <property type="match status" value="1"/>
</dbReference>
<dbReference type="AlphaFoldDB" id="E5XU84"/>
<proteinExistence type="predicted"/>
<dbReference type="EMBL" id="ACZI02000001">
    <property type="protein sequence ID" value="EFV12083.1"/>
    <property type="molecule type" value="Genomic_DNA"/>
</dbReference>